<dbReference type="HOGENOM" id="CLU_1213201_0_0_0"/>
<dbReference type="GO" id="GO:0000175">
    <property type="term" value="F:3'-5'-RNA exonuclease activity"/>
    <property type="evidence" value="ECO:0007669"/>
    <property type="project" value="InterPro"/>
</dbReference>
<evidence type="ECO:0000256" key="1">
    <source>
        <dbReference type="ARBA" id="ARBA00022722"/>
    </source>
</evidence>
<dbReference type="PIR" id="E75628">
    <property type="entry name" value="E75628"/>
</dbReference>
<dbReference type="InterPro" id="IPR012337">
    <property type="entry name" value="RNaseH-like_sf"/>
</dbReference>
<protein>
    <recommendedName>
        <fullName evidence="5">Exonuclease domain-containing protein</fullName>
    </recommendedName>
</protein>
<feature type="compositionally biased region" description="Polar residues" evidence="4">
    <location>
        <begin position="213"/>
        <end position="228"/>
    </location>
</feature>
<evidence type="ECO:0000259" key="5">
    <source>
        <dbReference type="Pfam" id="PF00929"/>
    </source>
</evidence>
<dbReference type="Pfam" id="PF00929">
    <property type="entry name" value="RNase_T"/>
    <property type="match status" value="1"/>
</dbReference>
<keyword evidence="6" id="KW-0614">Plasmid</keyword>
<reference evidence="6 7" key="1">
    <citation type="journal article" date="1999" name="Science">
        <title>Genome sequence of the radioresistant bacterium Deinococcus radiodurans R1.</title>
        <authorList>
            <person name="White O."/>
            <person name="Eisen J.A."/>
            <person name="Heidelberg J.F."/>
            <person name="Hickey E.K."/>
            <person name="Peterson J.D."/>
            <person name="Dodson R.J."/>
            <person name="Haft D.H."/>
            <person name="Gwinn M.L."/>
            <person name="Nelson W.C."/>
            <person name="Richardson D.L."/>
            <person name="Moffat K.S."/>
            <person name="Qin H."/>
            <person name="Jiang L."/>
            <person name="Pamphile W."/>
            <person name="Crosby M."/>
            <person name="Shen M."/>
            <person name="Vamathevan J.J."/>
            <person name="Lam P."/>
            <person name="McDonald L."/>
            <person name="Utterback T."/>
            <person name="Zalewski C."/>
            <person name="Makarova K.S."/>
            <person name="Aravind L."/>
            <person name="Daly M.J."/>
            <person name="Minton K.W."/>
            <person name="Fleischmann R.D."/>
            <person name="Ketchum K.A."/>
            <person name="Nelson K.E."/>
            <person name="Salzberg S."/>
            <person name="Smith H.O."/>
            <person name="Venter J.C."/>
            <person name="Fraser C.M."/>
        </authorList>
    </citation>
    <scope>NUCLEOTIDE SEQUENCE [LARGE SCALE GENOMIC DNA]</scope>
    <source>
        <strain evidence="7">ATCC 13939 / DSM 20539 / JCM 16871 / LMG 4051 / NBRC 15346 / NCIMB 9279 / R1 / VKM B-1422</strain>
    </source>
</reference>
<dbReference type="CDD" id="cd06133">
    <property type="entry name" value="ERI-1_3'hExo_like"/>
    <property type="match status" value="1"/>
</dbReference>
<dbReference type="EMBL" id="AE001826">
    <property type="protein sequence ID" value="AAF12654.1"/>
    <property type="molecule type" value="Genomic_DNA"/>
</dbReference>
<keyword evidence="7" id="KW-1185">Reference proteome</keyword>
<keyword evidence="2" id="KW-0378">Hydrolase</keyword>
<dbReference type="InParanoid" id="Q9RZM8"/>
<dbReference type="KEGG" id="dra:DR_B0095"/>
<feature type="domain" description="Exonuclease" evidence="5">
    <location>
        <begin position="6"/>
        <end position="82"/>
    </location>
</feature>
<dbReference type="Gene3D" id="3.30.420.10">
    <property type="entry name" value="Ribonuclease H-like superfamily/Ribonuclease H"/>
    <property type="match status" value="1"/>
</dbReference>
<name>Q9RZM8_DEIRA</name>
<dbReference type="InterPro" id="IPR013520">
    <property type="entry name" value="Ribonucl_H"/>
</dbReference>
<dbReference type="PANTHER" id="PTHR23044">
    <property type="entry name" value="3'-5' EXONUCLEASE ERI1-RELATED"/>
    <property type="match status" value="1"/>
</dbReference>
<dbReference type="Proteomes" id="UP000002524">
    <property type="component" value="Plasmid MP1"/>
</dbReference>
<organism evidence="6 7">
    <name type="scientific">Deinococcus radiodurans (strain ATCC 13939 / DSM 20539 / JCM 16871 / CCUG 27074 / LMG 4051 / NBRC 15346 / NCIMB 9279 / VKM B-1422 / R1)</name>
    <dbReference type="NCBI Taxonomy" id="243230"/>
    <lineage>
        <taxon>Bacteria</taxon>
        <taxon>Thermotogati</taxon>
        <taxon>Deinococcota</taxon>
        <taxon>Deinococci</taxon>
        <taxon>Deinococcales</taxon>
        <taxon>Deinococcaceae</taxon>
        <taxon>Deinococcus</taxon>
    </lineage>
</organism>
<gene>
    <name evidence="6" type="ordered locus">DR_B0095</name>
</gene>
<geneLocation type="plasmid" evidence="7">
    <name>megaplasmid MP1</name>
</geneLocation>
<dbReference type="EnsemblBacteria" id="AAF12654">
    <property type="protein sequence ID" value="AAF12654"/>
    <property type="gene ID" value="DR_B0095"/>
</dbReference>
<dbReference type="PANTHER" id="PTHR23044:SF61">
    <property type="entry name" value="3'-5' EXORIBONUCLEASE 1-RELATED"/>
    <property type="match status" value="1"/>
</dbReference>
<evidence type="ECO:0000256" key="2">
    <source>
        <dbReference type="ARBA" id="ARBA00022801"/>
    </source>
</evidence>
<sequence>MTLLNVVDVEATCWEGEPPAGQHSEIIEIGIVVLNLETLERTGKRSVMVRPEHSEVSAFCTRLTGITPEEAASGVSFGAVLRITRASEQHRHPLHSLLRSFASSFCSLFCPRSLRAVPVRSPKSCAIFLSNALGKRATCCGPSTTLIPGPGRVGATMTAGKFSGRRSAAFAFPSVRATPMPNALTPRRIPSGKRGWRRPSPTPGCHSKERTTAAPTTPGTSRLWSPSW</sequence>
<dbReference type="AlphaFoldDB" id="Q9RZM8"/>
<dbReference type="GO" id="GO:0003676">
    <property type="term" value="F:nucleic acid binding"/>
    <property type="evidence" value="ECO:0007669"/>
    <property type="project" value="InterPro"/>
</dbReference>
<evidence type="ECO:0000256" key="3">
    <source>
        <dbReference type="ARBA" id="ARBA00022839"/>
    </source>
</evidence>
<keyword evidence="1" id="KW-0540">Nuclease</keyword>
<evidence type="ECO:0000313" key="6">
    <source>
        <dbReference type="EMBL" id="AAF12654.1"/>
    </source>
</evidence>
<dbReference type="InterPro" id="IPR036397">
    <property type="entry name" value="RNaseH_sf"/>
</dbReference>
<dbReference type="OrthoDB" id="159416at2"/>
<dbReference type="InterPro" id="IPR051274">
    <property type="entry name" value="3-5_Exoribonuclease"/>
</dbReference>
<dbReference type="InterPro" id="IPR047201">
    <property type="entry name" value="ERI-1_3'hExo-like"/>
</dbReference>
<feature type="region of interest" description="Disordered" evidence="4">
    <location>
        <begin position="181"/>
        <end position="228"/>
    </location>
</feature>
<evidence type="ECO:0000256" key="4">
    <source>
        <dbReference type="SAM" id="MobiDB-lite"/>
    </source>
</evidence>
<evidence type="ECO:0000313" key="7">
    <source>
        <dbReference type="Proteomes" id="UP000002524"/>
    </source>
</evidence>
<proteinExistence type="predicted"/>
<accession>Q9RZM8</accession>
<dbReference type="SUPFAM" id="SSF53098">
    <property type="entry name" value="Ribonuclease H-like"/>
    <property type="match status" value="1"/>
</dbReference>
<keyword evidence="3" id="KW-0269">Exonuclease</keyword>